<organism evidence="1 2">
    <name type="scientific">Channa argus</name>
    <name type="common">Northern snakehead</name>
    <name type="synonym">Ophicephalus argus</name>
    <dbReference type="NCBI Taxonomy" id="215402"/>
    <lineage>
        <taxon>Eukaryota</taxon>
        <taxon>Metazoa</taxon>
        <taxon>Chordata</taxon>
        <taxon>Craniata</taxon>
        <taxon>Vertebrata</taxon>
        <taxon>Euteleostomi</taxon>
        <taxon>Actinopterygii</taxon>
        <taxon>Neopterygii</taxon>
        <taxon>Teleostei</taxon>
        <taxon>Neoteleostei</taxon>
        <taxon>Acanthomorphata</taxon>
        <taxon>Anabantaria</taxon>
        <taxon>Anabantiformes</taxon>
        <taxon>Channoidei</taxon>
        <taxon>Channidae</taxon>
        <taxon>Channa</taxon>
    </lineage>
</organism>
<dbReference type="Proteomes" id="UP000503349">
    <property type="component" value="Chromosome 6"/>
</dbReference>
<evidence type="ECO:0000313" key="2">
    <source>
        <dbReference type="Proteomes" id="UP000503349"/>
    </source>
</evidence>
<proteinExistence type="predicted"/>
<reference evidence="1 2" key="1">
    <citation type="submission" date="2019-02" db="EMBL/GenBank/DDBJ databases">
        <title>Opniocepnalus argus genome.</title>
        <authorList>
            <person name="Zhou C."/>
            <person name="Xiao S."/>
        </authorList>
    </citation>
    <scope>NUCLEOTIDE SEQUENCE [LARGE SCALE GENOMIC DNA]</scope>
    <source>
        <strain evidence="1">OARG1902GOOAL</strain>
        <tissue evidence="1">Muscle</tissue>
    </source>
</reference>
<evidence type="ECO:0000313" key="1">
    <source>
        <dbReference type="EMBL" id="KAF3690520.1"/>
    </source>
</evidence>
<reference evidence="2" key="2">
    <citation type="submission" date="2019-02" db="EMBL/GenBank/DDBJ databases">
        <title>Opniocepnalus argus Var Kimnra genome.</title>
        <authorList>
            <person name="Zhou C."/>
            <person name="Xiao S."/>
        </authorList>
    </citation>
    <scope>NUCLEOTIDE SEQUENCE [LARGE SCALE GENOMIC DNA]</scope>
</reference>
<keyword evidence="2" id="KW-1185">Reference proteome</keyword>
<dbReference type="EMBL" id="CM015717">
    <property type="protein sequence ID" value="KAF3690520.1"/>
    <property type="molecule type" value="Genomic_DNA"/>
</dbReference>
<accession>A0A6G1PJP6</accession>
<dbReference type="AlphaFoldDB" id="A0A6G1PJP6"/>
<gene>
    <name evidence="1" type="ORF">EXN66_Car006193</name>
</gene>
<protein>
    <submittedName>
        <fullName evidence="1">Uncharacterized protein</fullName>
    </submittedName>
</protein>
<name>A0A6G1PJP6_CHAAH</name>
<sequence>MDLGLSGARNVAAALTDFHSTVRGSLITSDCYPLHGDFRLCHGVWPSAHLLGPKAPVSLTLRLLHSLKLISLPH</sequence>